<name>A0A8J2JBR5_9HEXA</name>
<feature type="non-terminal residue" evidence="2">
    <location>
        <position position="1"/>
    </location>
</feature>
<accession>A0A8J2JBR5</accession>
<comment type="caution">
    <text evidence="2">The sequence shown here is derived from an EMBL/GenBank/DDBJ whole genome shotgun (WGS) entry which is preliminary data.</text>
</comment>
<feature type="non-terminal residue" evidence="2">
    <location>
        <position position="82"/>
    </location>
</feature>
<feature type="compositionally biased region" description="Basic and acidic residues" evidence="1">
    <location>
        <begin position="71"/>
        <end position="82"/>
    </location>
</feature>
<evidence type="ECO:0000313" key="3">
    <source>
        <dbReference type="Proteomes" id="UP000708208"/>
    </source>
</evidence>
<reference evidence="2" key="1">
    <citation type="submission" date="2021-06" db="EMBL/GenBank/DDBJ databases">
        <authorList>
            <person name="Hodson N. C."/>
            <person name="Mongue J. A."/>
            <person name="Jaron S. K."/>
        </authorList>
    </citation>
    <scope>NUCLEOTIDE SEQUENCE</scope>
</reference>
<evidence type="ECO:0000256" key="1">
    <source>
        <dbReference type="SAM" id="MobiDB-lite"/>
    </source>
</evidence>
<dbReference type="EMBL" id="CAJVCH010044864">
    <property type="protein sequence ID" value="CAG7717328.1"/>
    <property type="molecule type" value="Genomic_DNA"/>
</dbReference>
<evidence type="ECO:0000313" key="2">
    <source>
        <dbReference type="EMBL" id="CAG7717328.1"/>
    </source>
</evidence>
<sequence>ATAASGRRRRSLHKNITEEHFVIPTDAKIETGFTEIGESEQQPLNAKEVIVREPLSRSGSNSSGLLSSKNAPDRIEGEKETK</sequence>
<dbReference type="AlphaFoldDB" id="A0A8J2JBR5"/>
<feature type="region of interest" description="Disordered" evidence="1">
    <location>
        <begin position="35"/>
        <end position="82"/>
    </location>
</feature>
<gene>
    <name evidence="2" type="ORF">AFUS01_LOCUS6789</name>
</gene>
<protein>
    <submittedName>
        <fullName evidence="2">Uncharacterized protein</fullName>
    </submittedName>
</protein>
<proteinExistence type="predicted"/>
<keyword evidence="3" id="KW-1185">Reference proteome</keyword>
<organism evidence="2 3">
    <name type="scientific">Allacma fusca</name>
    <dbReference type="NCBI Taxonomy" id="39272"/>
    <lineage>
        <taxon>Eukaryota</taxon>
        <taxon>Metazoa</taxon>
        <taxon>Ecdysozoa</taxon>
        <taxon>Arthropoda</taxon>
        <taxon>Hexapoda</taxon>
        <taxon>Collembola</taxon>
        <taxon>Symphypleona</taxon>
        <taxon>Sminthuridae</taxon>
        <taxon>Allacma</taxon>
    </lineage>
</organism>
<feature type="compositionally biased region" description="Low complexity" evidence="1">
    <location>
        <begin position="56"/>
        <end position="68"/>
    </location>
</feature>
<dbReference type="Proteomes" id="UP000708208">
    <property type="component" value="Unassembled WGS sequence"/>
</dbReference>